<reference evidence="9" key="1">
    <citation type="journal article" date="2019" name="Int. J. Syst. Evol. Microbiol.">
        <title>The Global Catalogue of Microorganisms (GCM) 10K type strain sequencing project: providing services to taxonomists for standard genome sequencing and annotation.</title>
        <authorList>
            <consortium name="The Broad Institute Genomics Platform"/>
            <consortium name="The Broad Institute Genome Sequencing Center for Infectious Disease"/>
            <person name="Wu L."/>
            <person name="Ma J."/>
        </authorList>
    </citation>
    <scope>NUCLEOTIDE SEQUENCE [LARGE SCALE GENOMIC DNA]</scope>
    <source>
        <strain evidence="9">JCM 18325</strain>
    </source>
</reference>
<keyword evidence="3 5" id="KW-0238">DNA-binding</keyword>
<sequence length="227" mass="26157">MTNPTKILLAEDEPALGQIIKESLETRNFKVTLCENGDIALKNYQLENPELLVLDVMMPKKDGFTLAKEIRNIDDTIPIIFLTAKSQTQDVVEGFTVGGNDYLKKPFSMEELIVRINNLLNRTIEQKHSSVMKIGEYTFNFPKQILQFKNSDGMPLTHREAHLLFHLIKNKNKVLDRSLILNKLWGSDDFFNARSMDVFITKLRKKLKQDPNIEIINVRGFGYKLIC</sequence>
<name>A0ABP9BRW8_9FLAO</name>
<evidence type="ECO:0000259" key="6">
    <source>
        <dbReference type="PROSITE" id="PS50110"/>
    </source>
</evidence>
<dbReference type="Pfam" id="PF00486">
    <property type="entry name" value="Trans_reg_C"/>
    <property type="match status" value="1"/>
</dbReference>
<dbReference type="InterPro" id="IPR001789">
    <property type="entry name" value="Sig_transdc_resp-reg_receiver"/>
</dbReference>
<feature type="modified residue" description="4-aspartylphosphate" evidence="4">
    <location>
        <position position="55"/>
    </location>
</feature>
<dbReference type="Proteomes" id="UP001501433">
    <property type="component" value="Unassembled WGS sequence"/>
</dbReference>
<dbReference type="PANTHER" id="PTHR48111">
    <property type="entry name" value="REGULATOR OF RPOS"/>
    <property type="match status" value="1"/>
</dbReference>
<feature type="DNA-binding region" description="OmpR/PhoB-type" evidence="5">
    <location>
        <begin position="129"/>
        <end position="227"/>
    </location>
</feature>
<dbReference type="Gene3D" id="6.10.250.690">
    <property type="match status" value="1"/>
</dbReference>
<organism evidence="8 9">
    <name type="scientific">Litoribaculum gwangyangense</name>
    <dbReference type="NCBI Taxonomy" id="1130722"/>
    <lineage>
        <taxon>Bacteria</taxon>
        <taxon>Pseudomonadati</taxon>
        <taxon>Bacteroidota</taxon>
        <taxon>Flavobacteriia</taxon>
        <taxon>Flavobacteriales</taxon>
        <taxon>Flavobacteriaceae</taxon>
        <taxon>Litoribaculum</taxon>
    </lineage>
</organism>
<dbReference type="PANTHER" id="PTHR48111:SF40">
    <property type="entry name" value="PHOSPHATE REGULON TRANSCRIPTIONAL REGULATORY PROTEIN PHOB"/>
    <property type="match status" value="1"/>
</dbReference>
<dbReference type="InterPro" id="IPR036388">
    <property type="entry name" value="WH-like_DNA-bd_sf"/>
</dbReference>
<evidence type="ECO:0000313" key="9">
    <source>
        <dbReference type="Proteomes" id="UP001501433"/>
    </source>
</evidence>
<dbReference type="InterPro" id="IPR001867">
    <property type="entry name" value="OmpR/PhoB-type_DNA-bd"/>
</dbReference>
<evidence type="ECO:0000256" key="4">
    <source>
        <dbReference type="PROSITE-ProRule" id="PRU00169"/>
    </source>
</evidence>
<dbReference type="SUPFAM" id="SSF52172">
    <property type="entry name" value="CheY-like"/>
    <property type="match status" value="1"/>
</dbReference>
<evidence type="ECO:0000256" key="1">
    <source>
        <dbReference type="ARBA" id="ARBA00022553"/>
    </source>
</evidence>
<dbReference type="SMART" id="SM00862">
    <property type="entry name" value="Trans_reg_C"/>
    <property type="match status" value="1"/>
</dbReference>
<evidence type="ECO:0000256" key="3">
    <source>
        <dbReference type="ARBA" id="ARBA00023125"/>
    </source>
</evidence>
<proteinExistence type="predicted"/>
<dbReference type="InterPro" id="IPR016032">
    <property type="entry name" value="Sig_transdc_resp-reg_C-effctor"/>
</dbReference>
<keyword evidence="2" id="KW-0902">Two-component regulatory system</keyword>
<evidence type="ECO:0000256" key="5">
    <source>
        <dbReference type="PROSITE-ProRule" id="PRU01091"/>
    </source>
</evidence>
<comment type="caution">
    <text evidence="8">The sequence shown here is derived from an EMBL/GenBank/DDBJ whole genome shotgun (WGS) entry which is preliminary data.</text>
</comment>
<dbReference type="SMART" id="SM00448">
    <property type="entry name" value="REC"/>
    <property type="match status" value="1"/>
</dbReference>
<dbReference type="InterPro" id="IPR011006">
    <property type="entry name" value="CheY-like_superfamily"/>
</dbReference>
<dbReference type="CDD" id="cd00383">
    <property type="entry name" value="trans_reg_C"/>
    <property type="match status" value="1"/>
</dbReference>
<keyword evidence="1 4" id="KW-0597">Phosphoprotein</keyword>
<dbReference type="SUPFAM" id="SSF46894">
    <property type="entry name" value="C-terminal effector domain of the bipartite response regulators"/>
    <property type="match status" value="1"/>
</dbReference>
<gene>
    <name evidence="8" type="ORF">GCM10023330_01260</name>
</gene>
<evidence type="ECO:0000256" key="2">
    <source>
        <dbReference type="ARBA" id="ARBA00023012"/>
    </source>
</evidence>
<protein>
    <submittedName>
        <fullName evidence="8">Response regulator transcription factor</fullName>
    </submittedName>
</protein>
<dbReference type="PROSITE" id="PS51755">
    <property type="entry name" value="OMPR_PHOB"/>
    <property type="match status" value="1"/>
</dbReference>
<dbReference type="PROSITE" id="PS50110">
    <property type="entry name" value="RESPONSE_REGULATORY"/>
    <property type="match status" value="1"/>
</dbReference>
<dbReference type="RefSeq" id="WP_345275002.1">
    <property type="nucleotide sequence ID" value="NZ_BAABJW010000001.1"/>
</dbReference>
<feature type="domain" description="OmpR/PhoB-type" evidence="7">
    <location>
        <begin position="129"/>
        <end position="227"/>
    </location>
</feature>
<dbReference type="CDD" id="cd17574">
    <property type="entry name" value="REC_OmpR"/>
    <property type="match status" value="1"/>
</dbReference>
<feature type="domain" description="Response regulatory" evidence="6">
    <location>
        <begin position="6"/>
        <end position="120"/>
    </location>
</feature>
<dbReference type="Pfam" id="PF00072">
    <property type="entry name" value="Response_reg"/>
    <property type="match status" value="1"/>
</dbReference>
<dbReference type="EMBL" id="BAABJW010000001">
    <property type="protein sequence ID" value="GAA4799626.1"/>
    <property type="molecule type" value="Genomic_DNA"/>
</dbReference>
<dbReference type="Gene3D" id="1.10.10.10">
    <property type="entry name" value="Winged helix-like DNA-binding domain superfamily/Winged helix DNA-binding domain"/>
    <property type="match status" value="1"/>
</dbReference>
<accession>A0ABP9BRW8</accession>
<dbReference type="InterPro" id="IPR039420">
    <property type="entry name" value="WalR-like"/>
</dbReference>
<dbReference type="Gene3D" id="3.40.50.2300">
    <property type="match status" value="1"/>
</dbReference>
<evidence type="ECO:0000313" key="8">
    <source>
        <dbReference type="EMBL" id="GAA4799626.1"/>
    </source>
</evidence>
<evidence type="ECO:0000259" key="7">
    <source>
        <dbReference type="PROSITE" id="PS51755"/>
    </source>
</evidence>
<keyword evidence="9" id="KW-1185">Reference proteome</keyword>